<accession>A0ABU1T1M5</accession>
<comment type="caution">
    <text evidence="2">The sequence shown here is derived from an EMBL/GenBank/DDBJ whole genome shotgun (WGS) entry which is preliminary data.</text>
</comment>
<dbReference type="Proteomes" id="UP001266099">
    <property type="component" value="Unassembled WGS sequence"/>
</dbReference>
<organism evidence="2 3">
    <name type="scientific">Arcanobacterium hippocoleae</name>
    <dbReference type="NCBI Taxonomy" id="149017"/>
    <lineage>
        <taxon>Bacteria</taxon>
        <taxon>Bacillati</taxon>
        <taxon>Actinomycetota</taxon>
        <taxon>Actinomycetes</taxon>
        <taxon>Actinomycetales</taxon>
        <taxon>Actinomycetaceae</taxon>
        <taxon>Arcanobacterium</taxon>
    </lineage>
</organism>
<sequence length="330" mass="37022">MDSLAYAKSRQQIWKRLEVLAKKGRLSGAEADEFFQLYQRTAADLAFLRANAPDPELIMHLSAILGRARSKLTAQQTSVFGALQKLFFVTLPYAFYRIRWWIFTTTLCCIMLFAIVLLTYLLNPQLIENLAPKDQLDYYAKVGFEAYYSAHPNSDFTLIVWTNNAWIALQCIASGVTGIYPLYVLWANTISVGQAGAVLASRDLLSEFFQLILPHGQLELFAIFIAGAAGLRLFWAWVRPRNMPRTQALAEEGRNTVMVGIGLVFVLLLSGVIEGFVTPSALLWPVKIIIGTLALLAVIFWFLYFGRKAARISESKQESVSAIGWTTEYA</sequence>
<dbReference type="InterPro" id="IPR002798">
    <property type="entry name" value="SpoIIM-like"/>
</dbReference>
<feature type="transmembrane region" description="Helical" evidence="1">
    <location>
        <begin position="77"/>
        <end position="95"/>
    </location>
</feature>
<protein>
    <submittedName>
        <fullName evidence="2">Membrane protein SpoIIM required for sporulation</fullName>
    </submittedName>
</protein>
<feature type="transmembrane region" description="Helical" evidence="1">
    <location>
        <begin position="101"/>
        <end position="122"/>
    </location>
</feature>
<gene>
    <name evidence="2" type="ORF">J2S36_000812</name>
</gene>
<keyword evidence="1" id="KW-0472">Membrane</keyword>
<evidence type="ECO:0000313" key="3">
    <source>
        <dbReference type="Proteomes" id="UP001266099"/>
    </source>
</evidence>
<feature type="transmembrane region" description="Helical" evidence="1">
    <location>
        <begin position="220"/>
        <end position="238"/>
    </location>
</feature>
<name>A0ABU1T1M5_9ACTO</name>
<dbReference type="PANTHER" id="PTHR35337">
    <property type="entry name" value="SLR1478 PROTEIN"/>
    <property type="match status" value="1"/>
</dbReference>
<feature type="transmembrane region" description="Helical" evidence="1">
    <location>
        <begin position="259"/>
        <end position="282"/>
    </location>
</feature>
<dbReference type="Pfam" id="PF01944">
    <property type="entry name" value="SpoIIM"/>
    <property type="match status" value="1"/>
</dbReference>
<reference evidence="2 3" key="1">
    <citation type="submission" date="2023-07" db="EMBL/GenBank/DDBJ databases">
        <title>Sequencing the genomes of 1000 actinobacteria strains.</title>
        <authorList>
            <person name="Klenk H.-P."/>
        </authorList>
    </citation>
    <scope>NUCLEOTIDE SEQUENCE [LARGE SCALE GENOMIC DNA]</scope>
    <source>
        <strain evidence="2 3">DSM 15539</strain>
    </source>
</reference>
<evidence type="ECO:0000256" key="1">
    <source>
        <dbReference type="SAM" id="Phobius"/>
    </source>
</evidence>
<dbReference type="PANTHER" id="PTHR35337:SF1">
    <property type="entry name" value="SLR1478 PROTEIN"/>
    <property type="match status" value="1"/>
</dbReference>
<keyword evidence="3" id="KW-1185">Reference proteome</keyword>
<keyword evidence="1" id="KW-1133">Transmembrane helix</keyword>
<keyword evidence="1" id="KW-0812">Transmembrane</keyword>
<feature type="transmembrane region" description="Helical" evidence="1">
    <location>
        <begin position="288"/>
        <end position="306"/>
    </location>
</feature>
<evidence type="ECO:0000313" key="2">
    <source>
        <dbReference type="EMBL" id="MDR6939269.1"/>
    </source>
</evidence>
<dbReference type="EMBL" id="JAVDUJ010000001">
    <property type="protein sequence ID" value="MDR6939269.1"/>
    <property type="molecule type" value="Genomic_DNA"/>
</dbReference>
<proteinExistence type="predicted"/>
<dbReference type="RefSeq" id="WP_309955825.1">
    <property type="nucleotide sequence ID" value="NZ_JAVDUJ010000001.1"/>
</dbReference>